<sequence>MTDFMNFDDLFEEVDLPVPLSPLPPTPVSSPRPMSLMSPAESVAEIPELYFEKSVVPSLEPCSTEPRAASPRLGPSAVVSVVQWRTDPPRRKRSLSKEDKKSSKRSRSDEGKSSGRHISPDTRSQEARPHDPRSQEVRPWDFKIHPRHIPAFGRRFIPSSWEEARPQIFFHHHGMAVFNWLMVSRSRKASCPTLWTSGAISGISKQLTQPVLLETLHHRDAEPWERGDWSVSVLQSQQVSSLAGDTRHEHVTSLPHSSHSSHVSKVGNACPATSCLGQYKRTRGSGPFHESLFSSLTQWMPSQLLLRLPCLPDKTDVMEHVVRQGLVKAFITYQEPKNNRIFVSFSSPTWFQKKTFMDNFKRTIHEAQVENRFDPNAVQWEKISQALLRNPDRTLKNADKKMGFIFNNVFIVKCFFTLGLRKVELGMIHLIQTTNAPVFIYELPPSSQRSQAEPNLYRRSFEPYDQMLYHRTVMDSHTS</sequence>
<feature type="region of interest" description="Disordered" evidence="1">
    <location>
        <begin position="80"/>
        <end position="139"/>
    </location>
</feature>
<dbReference type="AlphaFoldDB" id="A0A8X6JUR0"/>
<accession>A0A8X6JUR0</accession>
<gene>
    <name evidence="2" type="ORF">NPIL_647111</name>
</gene>
<proteinExistence type="predicted"/>
<evidence type="ECO:0000313" key="3">
    <source>
        <dbReference type="Proteomes" id="UP000887013"/>
    </source>
</evidence>
<keyword evidence="3" id="KW-1185">Reference proteome</keyword>
<reference evidence="2" key="1">
    <citation type="submission" date="2020-08" db="EMBL/GenBank/DDBJ databases">
        <title>Multicomponent nature underlies the extraordinary mechanical properties of spider dragline silk.</title>
        <authorList>
            <person name="Kono N."/>
            <person name="Nakamura H."/>
            <person name="Mori M."/>
            <person name="Yoshida Y."/>
            <person name="Ohtoshi R."/>
            <person name="Malay A.D."/>
            <person name="Moran D.A.P."/>
            <person name="Tomita M."/>
            <person name="Numata K."/>
            <person name="Arakawa K."/>
        </authorList>
    </citation>
    <scope>NUCLEOTIDE SEQUENCE</scope>
</reference>
<name>A0A8X6JUR0_NEPPI</name>
<evidence type="ECO:0000256" key="1">
    <source>
        <dbReference type="SAM" id="MobiDB-lite"/>
    </source>
</evidence>
<dbReference type="EMBL" id="BMAW01043172">
    <property type="protein sequence ID" value="GFS37929.1"/>
    <property type="molecule type" value="Genomic_DNA"/>
</dbReference>
<evidence type="ECO:0000313" key="2">
    <source>
        <dbReference type="EMBL" id="GFS37929.1"/>
    </source>
</evidence>
<feature type="compositionally biased region" description="Low complexity" evidence="1">
    <location>
        <begin position="252"/>
        <end position="265"/>
    </location>
</feature>
<organism evidence="2 3">
    <name type="scientific">Nephila pilipes</name>
    <name type="common">Giant wood spider</name>
    <name type="synonym">Nephila maculata</name>
    <dbReference type="NCBI Taxonomy" id="299642"/>
    <lineage>
        <taxon>Eukaryota</taxon>
        <taxon>Metazoa</taxon>
        <taxon>Ecdysozoa</taxon>
        <taxon>Arthropoda</taxon>
        <taxon>Chelicerata</taxon>
        <taxon>Arachnida</taxon>
        <taxon>Araneae</taxon>
        <taxon>Araneomorphae</taxon>
        <taxon>Entelegynae</taxon>
        <taxon>Araneoidea</taxon>
        <taxon>Nephilidae</taxon>
        <taxon>Nephila</taxon>
    </lineage>
</organism>
<feature type="compositionally biased region" description="Basic and acidic residues" evidence="1">
    <location>
        <begin position="95"/>
        <end position="139"/>
    </location>
</feature>
<dbReference type="Proteomes" id="UP000887013">
    <property type="component" value="Unassembled WGS sequence"/>
</dbReference>
<feature type="region of interest" description="Disordered" evidence="1">
    <location>
        <begin position="245"/>
        <end position="265"/>
    </location>
</feature>
<comment type="caution">
    <text evidence="2">The sequence shown here is derived from an EMBL/GenBank/DDBJ whole genome shotgun (WGS) entry which is preliminary data.</text>
</comment>
<protein>
    <submittedName>
        <fullName evidence="2">Uncharacterized protein</fullName>
    </submittedName>
</protein>